<keyword evidence="3" id="KW-1185">Reference proteome</keyword>
<dbReference type="Gene3D" id="3.40.50.300">
    <property type="entry name" value="P-loop containing nucleotide triphosphate hydrolases"/>
    <property type="match status" value="1"/>
</dbReference>
<dbReference type="RefSeq" id="WP_275768597.1">
    <property type="nucleotide sequence ID" value="NZ_BAABDE010000052.1"/>
</dbReference>
<feature type="domain" description="Double-GTPase 2" evidence="1">
    <location>
        <begin position="105"/>
        <end position="294"/>
    </location>
</feature>
<dbReference type="Proteomes" id="UP001501009">
    <property type="component" value="Unassembled WGS sequence"/>
</dbReference>
<name>A0ABP7JPE3_9ACTN</name>
<dbReference type="Pfam" id="PF19993">
    <property type="entry name" value="DO-GTPase2"/>
    <property type="match status" value="1"/>
</dbReference>
<evidence type="ECO:0000313" key="2">
    <source>
        <dbReference type="EMBL" id="GAA3849902.1"/>
    </source>
</evidence>
<dbReference type="SUPFAM" id="SSF52540">
    <property type="entry name" value="P-loop containing nucleoside triphosphate hydrolases"/>
    <property type="match status" value="1"/>
</dbReference>
<reference evidence="3" key="1">
    <citation type="journal article" date="2019" name="Int. J. Syst. Evol. Microbiol.">
        <title>The Global Catalogue of Microorganisms (GCM) 10K type strain sequencing project: providing services to taxonomists for standard genome sequencing and annotation.</title>
        <authorList>
            <consortium name="The Broad Institute Genomics Platform"/>
            <consortium name="The Broad Institute Genome Sequencing Center for Infectious Disease"/>
            <person name="Wu L."/>
            <person name="Ma J."/>
        </authorList>
    </citation>
    <scope>NUCLEOTIDE SEQUENCE [LARGE SCALE GENOMIC DNA]</scope>
    <source>
        <strain evidence="3">JCM 17138</strain>
    </source>
</reference>
<evidence type="ECO:0000259" key="1">
    <source>
        <dbReference type="Pfam" id="PF19993"/>
    </source>
</evidence>
<dbReference type="EMBL" id="BAABDE010000052">
    <property type="protein sequence ID" value="GAA3849902.1"/>
    <property type="molecule type" value="Genomic_DNA"/>
</dbReference>
<proteinExistence type="predicted"/>
<accession>A0ABP7JPE3</accession>
<dbReference type="InterPro" id="IPR045528">
    <property type="entry name" value="DO-GTPase2"/>
</dbReference>
<comment type="caution">
    <text evidence="2">The sequence shown here is derived from an EMBL/GenBank/DDBJ whole genome shotgun (WGS) entry which is preliminary data.</text>
</comment>
<gene>
    <name evidence="2" type="ORF">GCM10022403_096860</name>
</gene>
<organism evidence="2 3">
    <name type="scientific">Streptomyces coacervatus</name>
    <dbReference type="NCBI Taxonomy" id="647381"/>
    <lineage>
        <taxon>Bacteria</taxon>
        <taxon>Bacillati</taxon>
        <taxon>Actinomycetota</taxon>
        <taxon>Actinomycetes</taxon>
        <taxon>Kitasatosporales</taxon>
        <taxon>Streptomycetaceae</taxon>
        <taxon>Streptomyces</taxon>
    </lineage>
</organism>
<sequence>MTDVICPYCFARAAASALPYRCLSRGGGSVSRACDPVRDEVWEAFKGPAIGAQAAVRGPLFHPRRGLRPRGGRVPCPDCAVPTPTRVCKECHSDFPSDYCDQESRIIALVGAVSVGKSTCVTVLMHELRHRVGHTFRAAVAAMGGDTQTRDRDLERDLYDLGLMPDPTTTAARALNDPLLYRLSLPGGRRGTGTRHTALVFFDAAGEDLSGIEAMNRYTGYLAAADGIILLIDPLQLPSVREELSASGPLLPFEPAPQQRIAADVATQLRSHGRRGSGGRLHTPLAVALTKTDMVRPLLPAHSPLHANARHDDGVLHESDRLAVHEEVRSLLIGWDGGELCRRLDRDFSRVSYFGFSALGAPPPAGAPDKAPPGGPQPVRIEDPLLWLLAEQGLLPVRRTNRRTRGVAE</sequence>
<protein>
    <recommendedName>
        <fullName evidence="1">Double-GTPase 2 domain-containing protein</fullName>
    </recommendedName>
</protein>
<dbReference type="InterPro" id="IPR027417">
    <property type="entry name" value="P-loop_NTPase"/>
</dbReference>
<evidence type="ECO:0000313" key="3">
    <source>
        <dbReference type="Proteomes" id="UP001501009"/>
    </source>
</evidence>